<comment type="catalytic activity">
    <reaction evidence="1 5">
        <text>[protein]-peptidylproline (omega=180) = [protein]-peptidylproline (omega=0)</text>
        <dbReference type="Rhea" id="RHEA:16237"/>
        <dbReference type="Rhea" id="RHEA-COMP:10747"/>
        <dbReference type="Rhea" id="RHEA-COMP:10748"/>
        <dbReference type="ChEBI" id="CHEBI:83833"/>
        <dbReference type="ChEBI" id="CHEBI:83834"/>
        <dbReference type="EC" id="5.2.1.8"/>
    </reaction>
</comment>
<dbReference type="Proteomes" id="UP000192472">
    <property type="component" value="Unassembled WGS sequence"/>
</dbReference>
<dbReference type="InterPro" id="IPR050689">
    <property type="entry name" value="FKBP-type_PPIase"/>
</dbReference>
<dbReference type="RefSeq" id="WP_139793699.1">
    <property type="nucleotide sequence ID" value="NZ_FWYF01000001.1"/>
</dbReference>
<dbReference type="STRING" id="692418.SAMN04488029_0182"/>
<feature type="signal peptide" evidence="6">
    <location>
        <begin position="1"/>
        <end position="21"/>
    </location>
</feature>
<dbReference type="PROSITE" id="PS50059">
    <property type="entry name" value="FKBP_PPIASE"/>
    <property type="match status" value="2"/>
</dbReference>
<dbReference type="EC" id="5.2.1.8" evidence="2 5"/>
<dbReference type="OrthoDB" id="979394at2"/>
<name>A0A1W2G5N8_REIFA</name>
<keyword evidence="3 5" id="KW-0697">Rotamase</keyword>
<dbReference type="InterPro" id="IPR001179">
    <property type="entry name" value="PPIase_FKBP_dom"/>
</dbReference>
<feature type="domain" description="PPIase FKBP-type" evidence="7">
    <location>
        <begin position="243"/>
        <end position="349"/>
    </location>
</feature>
<dbReference type="GO" id="GO:0005737">
    <property type="term" value="C:cytoplasm"/>
    <property type="evidence" value="ECO:0007669"/>
    <property type="project" value="TreeGrafter"/>
</dbReference>
<evidence type="ECO:0000256" key="2">
    <source>
        <dbReference type="ARBA" id="ARBA00013194"/>
    </source>
</evidence>
<evidence type="ECO:0000256" key="5">
    <source>
        <dbReference type="PROSITE-ProRule" id="PRU00277"/>
    </source>
</evidence>
<protein>
    <recommendedName>
        <fullName evidence="2 5">peptidylprolyl isomerase</fullName>
        <ecNumber evidence="2 5">5.2.1.8</ecNumber>
    </recommendedName>
</protein>
<accession>A0A1W2G5N8</accession>
<dbReference type="PANTHER" id="PTHR10516:SF443">
    <property type="entry name" value="FK506-BINDING PROTEIN 59-RELATED"/>
    <property type="match status" value="1"/>
</dbReference>
<dbReference type="GO" id="GO:0003755">
    <property type="term" value="F:peptidyl-prolyl cis-trans isomerase activity"/>
    <property type="evidence" value="ECO:0007669"/>
    <property type="project" value="UniProtKB-KW"/>
</dbReference>
<evidence type="ECO:0000256" key="4">
    <source>
        <dbReference type="ARBA" id="ARBA00023235"/>
    </source>
</evidence>
<evidence type="ECO:0000313" key="9">
    <source>
        <dbReference type="Proteomes" id="UP000192472"/>
    </source>
</evidence>
<feature type="domain" description="PPIase FKBP-type" evidence="7">
    <location>
        <begin position="76"/>
        <end position="166"/>
    </location>
</feature>
<dbReference type="SUPFAM" id="SSF54534">
    <property type="entry name" value="FKBP-like"/>
    <property type="match status" value="2"/>
</dbReference>
<evidence type="ECO:0000256" key="3">
    <source>
        <dbReference type="ARBA" id="ARBA00023110"/>
    </source>
</evidence>
<sequence>MIFNTKNLRFLFALTSLFLLSYCNDSSDPTIDQNAGDQAEIEAYLAENDTLAVADESGIYYHVIDTVPTGTSVNSGDILSIYYTAQVMNGSVIDQITRGEEDSLLLRHGVDAIYPVGLDIGLGLMKEGETYRFYIPSSLAYGDYSFSSLIPENAILEIVVEITAIHSIADIIDNQYDQIIEYISDNQLDSTIIDSTFNTTLGQWVHTDTTLFHPLDSVRYFASEQIFYKRLAEGTENDTLRRNDLATISYTGSTLDGEVFDRIPNATPLTYTFDVGEVLEGLDVGISAMERSEDALIIIPSHKAYGESVFVIPRFTKQDFVDLEIIPQYAAKVAPYEIIMFETSLLNNP</sequence>
<proteinExistence type="predicted"/>
<evidence type="ECO:0000256" key="6">
    <source>
        <dbReference type="SAM" id="SignalP"/>
    </source>
</evidence>
<dbReference type="InterPro" id="IPR046357">
    <property type="entry name" value="PPIase_dom_sf"/>
</dbReference>
<dbReference type="Pfam" id="PF00254">
    <property type="entry name" value="FKBP_C"/>
    <property type="match status" value="2"/>
</dbReference>
<dbReference type="PANTHER" id="PTHR10516">
    <property type="entry name" value="PEPTIDYL-PROLYL CIS-TRANS ISOMERASE"/>
    <property type="match status" value="1"/>
</dbReference>
<reference evidence="8 9" key="1">
    <citation type="submission" date="2017-04" db="EMBL/GenBank/DDBJ databases">
        <authorList>
            <person name="Afonso C.L."/>
            <person name="Miller P.J."/>
            <person name="Scott M.A."/>
            <person name="Spackman E."/>
            <person name="Goraichik I."/>
            <person name="Dimitrov K.M."/>
            <person name="Suarez D.L."/>
            <person name="Swayne D.E."/>
        </authorList>
    </citation>
    <scope>NUCLEOTIDE SEQUENCE [LARGE SCALE GENOMIC DNA]</scope>
    <source>
        <strain evidence="8 9">DSM 26133</strain>
    </source>
</reference>
<organism evidence="8 9">
    <name type="scientific">Reichenbachiella faecimaris</name>
    <dbReference type="NCBI Taxonomy" id="692418"/>
    <lineage>
        <taxon>Bacteria</taxon>
        <taxon>Pseudomonadati</taxon>
        <taxon>Bacteroidota</taxon>
        <taxon>Cytophagia</taxon>
        <taxon>Cytophagales</taxon>
        <taxon>Reichenbachiellaceae</taxon>
        <taxon>Reichenbachiella</taxon>
    </lineage>
</organism>
<evidence type="ECO:0000256" key="1">
    <source>
        <dbReference type="ARBA" id="ARBA00000971"/>
    </source>
</evidence>
<evidence type="ECO:0000259" key="7">
    <source>
        <dbReference type="PROSITE" id="PS50059"/>
    </source>
</evidence>
<feature type="chain" id="PRO_5012145083" description="peptidylprolyl isomerase" evidence="6">
    <location>
        <begin position="22"/>
        <end position="349"/>
    </location>
</feature>
<dbReference type="EMBL" id="FWYF01000001">
    <property type="protein sequence ID" value="SMD31844.1"/>
    <property type="molecule type" value="Genomic_DNA"/>
</dbReference>
<keyword evidence="9" id="KW-1185">Reference proteome</keyword>
<keyword evidence="4 5" id="KW-0413">Isomerase</keyword>
<evidence type="ECO:0000313" key="8">
    <source>
        <dbReference type="EMBL" id="SMD31844.1"/>
    </source>
</evidence>
<keyword evidence="6" id="KW-0732">Signal</keyword>
<gene>
    <name evidence="8" type="ORF">SAMN04488029_0182</name>
</gene>
<dbReference type="AlphaFoldDB" id="A0A1W2G5N8"/>
<dbReference type="Gene3D" id="3.10.50.40">
    <property type="match status" value="2"/>
</dbReference>